<organism evidence="2 3">
    <name type="scientific">Cymbomonas tetramitiformis</name>
    <dbReference type="NCBI Taxonomy" id="36881"/>
    <lineage>
        <taxon>Eukaryota</taxon>
        <taxon>Viridiplantae</taxon>
        <taxon>Chlorophyta</taxon>
        <taxon>Pyramimonadophyceae</taxon>
        <taxon>Pyramimonadales</taxon>
        <taxon>Pyramimonadaceae</taxon>
        <taxon>Cymbomonas</taxon>
    </lineage>
</organism>
<evidence type="ECO:0000256" key="1">
    <source>
        <dbReference type="SAM" id="MobiDB-lite"/>
    </source>
</evidence>
<feature type="compositionally biased region" description="Basic and acidic residues" evidence="1">
    <location>
        <begin position="67"/>
        <end position="77"/>
    </location>
</feature>
<keyword evidence="3" id="KW-1185">Reference proteome</keyword>
<name>A0AAE0G9C2_9CHLO</name>
<sequence>MEQLLQLEPIMVRTSLEDLRDWASRLGQTTRALIRVVESFGTLVFDITGWGAGDGPYSNYFGSTHDSYSDSDSKYDDRPEDQDDSGSMPNLASSDYEDDPADHDPSGSVPELASSSGSDSDHKDGGDCRPCDAWASGVFSSGMLAS</sequence>
<dbReference type="Proteomes" id="UP001190700">
    <property type="component" value="Unassembled WGS sequence"/>
</dbReference>
<reference evidence="2 3" key="1">
    <citation type="journal article" date="2015" name="Genome Biol. Evol.">
        <title>Comparative Genomics of a Bacterivorous Green Alga Reveals Evolutionary Causalities and Consequences of Phago-Mixotrophic Mode of Nutrition.</title>
        <authorList>
            <person name="Burns J.A."/>
            <person name="Paasch A."/>
            <person name="Narechania A."/>
            <person name="Kim E."/>
        </authorList>
    </citation>
    <scope>NUCLEOTIDE SEQUENCE [LARGE SCALE GENOMIC DNA]</scope>
    <source>
        <strain evidence="2 3">PLY_AMNH</strain>
    </source>
</reference>
<dbReference type="AlphaFoldDB" id="A0AAE0G9C2"/>
<comment type="caution">
    <text evidence="2">The sequence shown here is derived from an EMBL/GenBank/DDBJ whole genome shotgun (WGS) entry which is preliminary data.</text>
</comment>
<feature type="region of interest" description="Disordered" evidence="1">
    <location>
        <begin position="61"/>
        <end position="127"/>
    </location>
</feature>
<accession>A0AAE0G9C2</accession>
<proteinExistence type="predicted"/>
<evidence type="ECO:0000313" key="2">
    <source>
        <dbReference type="EMBL" id="KAK3273777.1"/>
    </source>
</evidence>
<gene>
    <name evidence="2" type="ORF">CYMTET_18000</name>
</gene>
<protein>
    <submittedName>
        <fullName evidence="2">Uncharacterized protein</fullName>
    </submittedName>
</protein>
<dbReference type="EMBL" id="LGRX02008259">
    <property type="protein sequence ID" value="KAK3273777.1"/>
    <property type="molecule type" value="Genomic_DNA"/>
</dbReference>
<evidence type="ECO:0000313" key="3">
    <source>
        <dbReference type="Proteomes" id="UP001190700"/>
    </source>
</evidence>